<evidence type="ECO:0000313" key="2">
    <source>
        <dbReference type="EMBL" id="CAE7253794.1"/>
    </source>
</evidence>
<keyword evidence="3" id="KW-1185">Reference proteome</keyword>
<sequence length="382" mass="42028">MAMEADTLALVQRVRSFQKVVVLWGGVVVRIDGPVVFALFILLSSLGENGRQGPSFIRTFFDQEACGELEEGLASWDSEESCRDPAVVLLPEVSADEVAAAEARLSLAASADGEALLESFPAQWRSLYSHPQKLRLPAPCFDFRSVVAELLECPPKLLEQVHEVPRSEDFQPCPPLQLGMTLAGLHGAKKSKDACRHRYRNHEAHARLQELYRRFVTEEVLPGLARAAGERVEGFAAAVQTEPVIRVVLPSAHAATKRHRDADYGHIPEELNFWLPLTNVSGCSSLFVESFPGRADFHAFEGGEGDLFRWWGNLCDHYTEANTSTTTRVSLDFRVVAGSFYAAAAAAGTVQKAEKQRRKNHGGSMALGSYYTWMQASLPAGE</sequence>
<evidence type="ECO:0000313" key="3">
    <source>
        <dbReference type="Proteomes" id="UP000604046"/>
    </source>
</evidence>
<keyword evidence="1" id="KW-0812">Transmembrane</keyword>
<dbReference type="OrthoDB" id="10260017at2759"/>
<comment type="caution">
    <text evidence="2">The sequence shown here is derived from an EMBL/GenBank/DDBJ whole genome shotgun (WGS) entry which is preliminary data.</text>
</comment>
<dbReference type="SUPFAM" id="SSF51197">
    <property type="entry name" value="Clavaminate synthase-like"/>
    <property type="match status" value="1"/>
</dbReference>
<name>A0A812LXV4_9DINO</name>
<reference evidence="2" key="1">
    <citation type="submission" date="2021-02" db="EMBL/GenBank/DDBJ databases">
        <authorList>
            <person name="Dougan E. K."/>
            <person name="Rhodes N."/>
            <person name="Thang M."/>
            <person name="Chan C."/>
        </authorList>
    </citation>
    <scope>NUCLEOTIDE SEQUENCE</scope>
</reference>
<protein>
    <submittedName>
        <fullName evidence="2">StrG protein</fullName>
    </submittedName>
</protein>
<feature type="transmembrane region" description="Helical" evidence="1">
    <location>
        <begin position="21"/>
        <end position="43"/>
    </location>
</feature>
<dbReference type="EMBL" id="CAJNDS010001269">
    <property type="protein sequence ID" value="CAE7253794.1"/>
    <property type="molecule type" value="Genomic_DNA"/>
</dbReference>
<dbReference type="Proteomes" id="UP000604046">
    <property type="component" value="Unassembled WGS sequence"/>
</dbReference>
<dbReference type="AlphaFoldDB" id="A0A812LXV4"/>
<keyword evidence="1" id="KW-1133">Transmembrane helix</keyword>
<proteinExistence type="predicted"/>
<evidence type="ECO:0000256" key="1">
    <source>
        <dbReference type="SAM" id="Phobius"/>
    </source>
</evidence>
<dbReference type="Gene3D" id="2.60.120.620">
    <property type="entry name" value="q2cbj1_9rhob like domain"/>
    <property type="match status" value="1"/>
</dbReference>
<accession>A0A812LXV4</accession>
<organism evidence="2 3">
    <name type="scientific">Symbiodinium natans</name>
    <dbReference type="NCBI Taxonomy" id="878477"/>
    <lineage>
        <taxon>Eukaryota</taxon>
        <taxon>Sar</taxon>
        <taxon>Alveolata</taxon>
        <taxon>Dinophyceae</taxon>
        <taxon>Suessiales</taxon>
        <taxon>Symbiodiniaceae</taxon>
        <taxon>Symbiodinium</taxon>
    </lineage>
</organism>
<keyword evidence="1" id="KW-0472">Membrane</keyword>
<gene>
    <name evidence="2" type="primary">strG</name>
    <name evidence="2" type="ORF">SNAT2548_LOCUS12786</name>
</gene>